<feature type="compositionally biased region" description="Basic and acidic residues" evidence="1">
    <location>
        <begin position="776"/>
        <end position="789"/>
    </location>
</feature>
<sequence>MNAERLEPSADAPLDVEALRVVLETVTELLKNRCEETLSDSGPLNQVKECETLVRQLQAVQALSMVQLVGSTSPATCNAQGGDPNGGSGDDRDGIPNAIGEDGIDQDTDSASVISACSQVSAEIAPLLRISRPWASSTVNSAVRLQRNLPDILDLVRMGELDWYRAKVISDRLHHPLSGPTWFVPGCPEWHVVQAVLRSEAPRKTAPQLKRFIEDLLMSLDPDGANARHRRAKQGREVRFDALPDGMAALHGIFSADVAQVIDGFLDVMADSCRDEALDNGAPDPRTHEQRRADAMAALFEAAAAGVEIPLVRDPRRSEEDSDPENSSTRKTSGIPDATDSSGAAADNEGNNDAQACDSPAQGFPAQGSPRGGSSGDGSPGDGSSGEGSSGEGSRNHGPSDNSSRNRVPPEDGSRDTKSRTGCPDAEQTGDNPQGELLDDASTADRSIDGQGTSGGVPTAALKEMIEAQEAEQDRQWAEFGLSRVGKGQVVGWWRRTPRPGSARGPILVITMTDAALLGLSEEPGLLMGSGAVPADLARKIAFAAERVTLLNPTETRGKQEGRSGRADRWAEKQGGQVQSAWSSSRSDGSTSRPQGPVSRSSGPAGRSERAKCTEGMHQSAAARRYKPSRRLTDLVMARYQSCTHPGCTVPASRCDIDHIVPFGKGGLSCECNLHPACRRHHRLKTFGGWKVRRCSTAERYPVGTVIWTSPAGMEYPSSPDPLPGSAGWPMPARSAGEWAERSGGSEPPEGEERPQASRPDTTSSVQRVAVRLTRWGRDIRRVNDQTERRNRRAGKLTGKLTGKLRGAEKAGEKSEEETDRHGEPPF</sequence>
<feature type="region of interest" description="Disordered" evidence="1">
    <location>
        <begin position="710"/>
        <end position="827"/>
    </location>
</feature>
<feature type="region of interest" description="Disordered" evidence="1">
    <location>
        <begin position="310"/>
        <end position="457"/>
    </location>
</feature>
<evidence type="ECO:0000259" key="2">
    <source>
        <dbReference type="Pfam" id="PF02720"/>
    </source>
</evidence>
<feature type="compositionally biased region" description="Basic and acidic residues" evidence="1">
    <location>
        <begin position="408"/>
        <end position="419"/>
    </location>
</feature>
<dbReference type="Proteomes" id="UP001501074">
    <property type="component" value="Unassembled WGS sequence"/>
</dbReference>
<dbReference type="EMBL" id="BAAAZO010000001">
    <property type="protein sequence ID" value="GAA3592563.1"/>
    <property type="molecule type" value="Genomic_DNA"/>
</dbReference>
<dbReference type="InterPro" id="IPR003615">
    <property type="entry name" value="HNH_nuc"/>
</dbReference>
<dbReference type="Gene3D" id="1.10.30.50">
    <property type="match status" value="1"/>
</dbReference>
<accession>A0ABP6Z1L1</accession>
<dbReference type="RefSeq" id="WP_231485032.1">
    <property type="nucleotide sequence ID" value="NZ_BAAAZO010000001.1"/>
</dbReference>
<feature type="compositionally biased region" description="Low complexity" evidence="1">
    <location>
        <begin position="343"/>
        <end position="356"/>
    </location>
</feature>
<evidence type="ECO:0000313" key="4">
    <source>
        <dbReference type="Proteomes" id="UP001501074"/>
    </source>
</evidence>
<organism evidence="3 4">
    <name type="scientific">Kineosporia mesophila</name>
    <dbReference type="NCBI Taxonomy" id="566012"/>
    <lineage>
        <taxon>Bacteria</taxon>
        <taxon>Bacillati</taxon>
        <taxon>Actinomycetota</taxon>
        <taxon>Actinomycetes</taxon>
        <taxon>Kineosporiales</taxon>
        <taxon>Kineosporiaceae</taxon>
        <taxon>Kineosporia</taxon>
    </lineage>
</organism>
<evidence type="ECO:0000256" key="1">
    <source>
        <dbReference type="SAM" id="MobiDB-lite"/>
    </source>
</evidence>
<feature type="region of interest" description="Disordered" evidence="1">
    <location>
        <begin position="74"/>
        <end position="106"/>
    </location>
</feature>
<feature type="compositionally biased region" description="Gly residues" evidence="1">
    <location>
        <begin position="370"/>
        <end position="391"/>
    </location>
</feature>
<dbReference type="CDD" id="cd00085">
    <property type="entry name" value="HNHc"/>
    <property type="match status" value="1"/>
</dbReference>
<feature type="region of interest" description="Disordered" evidence="1">
    <location>
        <begin position="553"/>
        <end position="628"/>
    </location>
</feature>
<proteinExistence type="predicted"/>
<feature type="compositionally biased region" description="Basic and acidic residues" evidence="1">
    <location>
        <begin position="556"/>
        <end position="572"/>
    </location>
</feature>
<feature type="compositionally biased region" description="Low complexity" evidence="1">
    <location>
        <begin position="580"/>
        <end position="592"/>
    </location>
</feature>
<reference evidence="4" key="1">
    <citation type="journal article" date="2019" name="Int. J. Syst. Evol. Microbiol.">
        <title>The Global Catalogue of Microorganisms (GCM) 10K type strain sequencing project: providing services to taxonomists for standard genome sequencing and annotation.</title>
        <authorList>
            <consortium name="The Broad Institute Genomics Platform"/>
            <consortium name="The Broad Institute Genome Sequencing Center for Infectious Disease"/>
            <person name="Wu L."/>
            <person name="Ma J."/>
        </authorList>
    </citation>
    <scope>NUCLEOTIDE SEQUENCE [LARGE SCALE GENOMIC DNA]</scope>
    <source>
        <strain evidence="4">JCM 16902</strain>
    </source>
</reference>
<protein>
    <recommendedName>
        <fullName evidence="2">DUF222 domain-containing protein</fullName>
    </recommendedName>
</protein>
<name>A0ABP6Z1L1_9ACTN</name>
<feature type="compositionally biased region" description="Basic and acidic residues" evidence="1">
    <location>
        <begin position="806"/>
        <end position="827"/>
    </location>
</feature>
<comment type="caution">
    <text evidence="3">The sequence shown here is derived from an EMBL/GenBank/DDBJ whole genome shotgun (WGS) entry which is preliminary data.</text>
</comment>
<dbReference type="InterPro" id="IPR003870">
    <property type="entry name" value="DUF222"/>
</dbReference>
<dbReference type="Pfam" id="PF02720">
    <property type="entry name" value="DUF222"/>
    <property type="match status" value="1"/>
</dbReference>
<keyword evidence="4" id="KW-1185">Reference proteome</keyword>
<evidence type="ECO:0000313" key="3">
    <source>
        <dbReference type="EMBL" id="GAA3592563.1"/>
    </source>
</evidence>
<gene>
    <name evidence="3" type="ORF">GCM10022223_04050</name>
</gene>
<feature type="compositionally biased region" description="Polar residues" evidence="1">
    <location>
        <begin position="397"/>
        <end position="406"/>
    </location>
</feature>
<feature type="domain" description="DUF222" evidence="2">
    <location>
        <begin position="109"/>
        <end position="305"/>
    </location>
</feature>